<dbReference type="AlphaFoldDB" id="A0A395M6G1"/>
<organism evidence="3 4">
    <name type="scientific">Fusarium flagelliforme</name>
    <dbReference type="NCBI Taxonomy" id="2675880"/>
    <lineage>
        <taxon>Eukaryota</taxon>
        <taxon>Fungi</taxon>
        <taxon>Dikarya</taxon>
        <taxon>Ascomycota</taxon>
        <taxon>Pezizomycotina</taxon>
        <taxon>Sordariomycetes</taxon>
        <taxon>Hypocreomycetidae</taxon>
        <taxon>Hypocreales</taxon>
        <taxon>Nectriaceae</taxon>
        <taxon>Fusarium</taxon>
        <taxon>Fusarium incarnatum-equiseti species complex</taxon>
    </lineage>
</organism>
<reference evidence="3 4" key="1">
    <citation type="journal article" date="2018" name="PLoS Pathog.">
        <title>Evolution of structural diversity of trichothecenes, a family of toxins produced by plant pathogenic and entomopathogenic fungi.</title>
        <authorList>
            <person name="Proctor R.H."/>
            <person name="McCormick S.P."/>
            <person name="Kim H.S."/>
            <person name="Cardoza R.E."/>
            <person name="Stanley A.M."/>
            <person name="Lindo L."/>
            <person name="Kelly A."/>
            <person name="Brown D.W."/>
            <person name="Lee T."/>
            <person name="Vaughan M.M."/>
            <person name="Alexander N.J."/>
            <person name="Busman M."/>
            <person name="Gutierrez S."/>
        </authorList>
    </citation>
    <scope>NUCLEOTIDE SEQUENCE [LARGE SCALE GENOMIC DNA]</scope>
    <source>
        <strain evidence="3 4">NRRL 13405</strain>
    </source>
</reference>
<evidence type="ECO:0000256" key="1">
    <source>
        <dbReference type="PROSITE-ProRule" id="PRU00221"/>
    </source>
</evidence>
<protein>
    <submittedName>
        <fullName evidence="3">Uncharacterized protein</fullName>
    </submittedName>
</protein>
<dbReference type="InterPro" id="IPR036322">
    <property type="entry name" value="WD40_repeat_dom_sf"/>
</dbReference>
<sequence>MTFSPDNFQFAFRQGENIIEVQDLTEKSMYELEWEHVSSLAFLTDGRSLAAGNWHGHVKVWDLQTKDAQEWKFKSHGRILAIACSSDGKLLAKASSSGNIYIWQRGAESCLLKLKTEWGVGQLSFSPDTRSLITEHGRLIPEYWPSMVEIEDSTEVITHENERGSSQIDNDENEGHSTEDDDDDENGVNRAQVIIEVDETVDVSFSIEGYGIGFEDAWLTREGEKLIWLPPGYRPSSALVMGSVVIIRTTSDQLLMFGFKD</sequence>
<proteinExistence type="predicted"/>
<dbReference type="SMART" id="SM00320">
    <property type="entry name" value="WD40"/>
    <property type="match status" value="2"/>
</dbReference>
<dbReference type="InterPro" id="IPR015943">
    <property type="entry name" value="WD40/YVTN_repeat-like_dom_sf"/>
</dbReference>
<evidence type="ECO:0000256" key="2">
    <source>
        <dbReference type="SAM" id="MobiDB-lite"/>
    </source>
</evidence>
<dbReference type="InterPro" id="IPR001680">
    <property type="entry name" value="WD40_rpt"/>
</dbReference>
<dbReference type="PROSITE" id="PS50082">
    <property type="entry name" value="WD_REPEATS_2"/>
    <property type="match status" value="1"/>
</dbReference>
<dbReference type="Pfam" id="PF00400">
    <property type="entry name" value="WD40"/>
    <property type="match status" value="2"/>
</dbReference>
<name>A0A395M6G1_9HYPO</name>
<feature type="repeat" description="WD" evidence="1">
    <location>
        <begin position="37"/>
        <end position="65"/>
    </location>
</feature>
<comment type="caution">
    <text evidence="3">The sequence shown here is derived from an EMBL/GenBank/DDBJ whole genome shotgun (WGS) entry which is preliminary data.</text>
</comment>
<dbReference type="PANTHER" id="PTHR19879">
    <property type="entry name" value="TRANSCRIPTION INITIATION FACTOR TFIID"/>
    <property type="match status" value="1"/>
</dbReference>
<dbReference type="Gene3D" id="2.130.10.10">
    <property type="entry name" value="YVTN repeat-like/Quinoprotein amine dehydrogenase"/>
    <property type="match status" value="1"/>
</dbReference>
<dbReference type="OrthoDB" id="1405595at2759"/>
<feature type="region of interest" description="Disordered" evidence="2">
    <location>
        <begin position="159"/>
        <end position="187"/>
    </location>
</feature>
<keyword evidence="4" id="KW-1185">Reference proteome</keyword>
<dbReference type="PANTHER" id="PTHR19879:SF9">
    <property type="entry name" value="TRANSCRIPTION INITIATION FACTOR TFIID SUBUNIT 5"/>
    <property type="match status" value="1"/>
</dbReference>
<dbReference type="SUPFAM" id="SSF50978">
    <property type="entry name" value="WD40 repeat-like"/>
    <property type="match status" value="1"/>
</dbReference>
<evidence type="ECO:0000313" key="3">
    <source>
        <dbReference type="EMBL" id="RFN42234.1"/>
    </source>
</evidence>
<keyword evidence="1" id="KW-0853">WD repeat</keyword>
<dbReference type="Proteomes" id="UP000265631">
    <property type="component" value="Unassembled WGS sequence"/>
</dbReference>
<dbReference type="STRING" id="2594813.A0A395M6G1"/>
<dbReference type="EMBL" id="PXXK01000752">
    <property type="protein sequence ID" value="RFN42234.1"/>
    <property type="molecule type" value="Genomic_DNA"/>
</dbReference>
<gene>
    <name evidence="3" type="ORF">FIE12Z_12839</name>
</gene>
<accession>A0A395M6G1</accession>
<evidence type="ECO:0000313" key="4">
    <source>
        <dbReference type="Proteomes" id="UP000265631"/>
    </source>
</evidence>